<evidence type="ECO:0000256" key="1">
    <source>
        <dbReference type="SAM" id="SignalP"/>
    </source>
</evidence>
<sequence>MKFLLAALVLCVAVSWASAKAVDAHERIMRTLMEDEEFKRGFTDTVCSGLETVINSYAADILSVGCSAGLTKEFLCGKVASTIGGWFTLATESACNVLMGQSFMQTAIAALKQTCASGAGALNNVDIC</sequence>
<proteinExistence type="predicted"/>
<dbReference type="Proteomes" id="UP000085678">
    <property type="component" value="Unplaced"/>
</dbReference>
<dbReference type="KEGG" id="lak:106179504"/>
<protein>
    <submittedName>
        <fullName evidence="3">Uncharacterized protein LOC106179504</fullName>
    </submittedName>
</protein>
<gene>
    <name evidence="3" type="primary">LOC106179504</name>
</gene>
<name>A0A1S3K7Z8_LINAN</name>
<dbReference type="RefSeq" id="XP_013418617.1">
    <property type="nucleotide sequence ID" value="XM_013563163.1"/>
</dbReference>
<reference evidence="3" key="1">
    <citation type="submission" date="2025-08" db="UniProtKB">
        <authorList>
            <consortium name="RefSeq"/>
        </authorList>
    </citation>
    <scope>IDENTIFICATION</scope>
    <source>
        <tissue evidence="3">Gonads</tissue>
    </source>
</reference>
<dbReference type="GeneID" id="106179504"/>
<feature type="signal peptide" evidence="1">
    <location>
        <begin position="1"/>
        <end position="19"/>
    </location>
</feature>
<dbReference type="InParanoid" id="A0A1S3K7Z8"/>
<evidence type="ECO:0000313" key="3">
    <source>
        <dbReference type="RefSeq" id="XP_013418617.1"/>
    </source>
</evidence>
<evidence type="ECO:0000313" key="2">
    <source>
        <dbReference type="Proteomes" id="UP000085678"/>
    </source>
</evidence>
<keyword evidence="1" id="KW-0732">Signal</keyword>
<keyword evidence="2" id="KW-1185">Reference proteome</keyword>
<organism evidence="2 3">
    <name type="scientific">Lingula anatina</name>
    <name type="common">Brachiopod</name>
    <name type="synonym">Lingula unguis</name>
    <dbReference type="NCBI Taxonomy" id="7574"/>
    <lineage>
        <taxon>Eukaryota</taxon>
        <taxon>Metazoa</taxon>
        <taxon>Spiralia</taxon>
        <taxon>Lophotrochozoa</taxon>
        <taxon>Brachiopoda</taxon>
        <taxon>Linguliformea</taxon>
        <taxon>Lingulata</taxon>
        <taxon>Lingulida</taxon>
        <taxon>Linguloidea</taxon>
        <taxon>Lingulidae</taxon>
        <taxon>Lingula</taxon>
    </lineage>
</organism>
<feature type="chain" id="PRO_5010299141" evidence="1">
    <location>
        <begin position="20"/>
        <end position="128"/>
    </location>
</feature>
<accession>A0A1S3K7Z8</accession>
<dbReference type="AlphaFoldDB" id="A0A1S3K7Z8"/>